<reference evidence="1 2" key="1">
    <citation type="submission" date="2017-01" db="EMBL/GenBank/DDBJ databases">
        <title>A Red Light-Sensitive Sensory Rhodopsin I From Haloarcula taiwanensis, A New Haloarchaeon Isolated From Taiwan.</title>
        <authorList>
            <person name="Yang C.-S."/>
            <person name="Han Y.-A."/>
            <person name="Chen P.-C."/>
            <person name="Ng W.V."/>
            <person name="Chen T.-W."/>
        </authorList>
    </citation>
    <scope>NUCLEOTIDE SEQUENCE [LARGE SCALE GENOMIC DNA]</scope>
    <source>
        <strain evidence="1 2">Taiwanensis</strain>
    </source>
</reference>
<sequence>MVVVIEGAWFGNALDDMVPGVGVSVGHDIVLDSIALSRASSAAVKSPLQDNTESHCIHLYTVLRALDYSQ</sequence>
<dbReference type="KEGG" id="hta:BVU17_15485"/>
<keyword evidence="2" id="KW-1185">Reference proteome</keyword>
<proteinExistence type="predicted"/>
<evidence type="ECO:0000313" key="1">
    <source>
        <dbReference type="EMBL" id="AUG48996.1"/>
    </source>
</evidence>
<protein>
    <submittedName>
        <fullName evidence="1">Uncharacterized protein</fullName>
    </submittedName>
</protein>
<dbReference type="AlphaFoldDB" id="A0A2H5A2M8"/>
<accession>A0A2H5A2M8</accession>
<evidence type="ECO:0000313" key="2">
    <source>
        <dbReference type="Proteomes" id="UP000242917"/>
    </source>
</evidence>
<dbReference type="Proteomes" id="UP000242917">
    <property type="component" value="Chromosome II"/>
</dbReference>
<name>A0A2H5A2M8_9EURY</name>
<gene>
    <name evidence="1" type="ORF">BVU17_15485</name>
</gene>
<dbReference type="EMBL" id="CP019155">
    <property type="protein sequence ID" value="AUG48996.1"/>
    <property type="molecule type" value="Genomic_DNA"/>
</dbReference>
<organism evidence="1 2">
    <name type="scientific">Haloarcula taiwanensis</name>
    <dbReference type="NCBI Taxonomy" id="1932004"/>
    <lineage>
        <taxon>Archaea</taxon>
        <taxon>Methanobacteriati</taxon>
        <taxon>Methanobacteriota</taxon>
        <taxon>Stenosarchaea group</taxon>
        <taxon>Halobacteria</taxon>
        <taxon>Halobacteriales</taxon>
        <taxon>Haloarculaceae</taxon>
        <taxon>Haloarcula</taxon>
    </lineage>
</organism>